<accession>M1I8H7</accession>
<evidence type="ECO:0000256" key="1">
    <source>
        <dbReference type="SAM" id="Coils"/>
    </source>
</evidence>
<proteinExistence type="predicted"/>
<sequence length="60" mass="6977">METSQTRLSPLEKVQIQIKTLQNKVVLLTEENKQLKQLIKELKKTSRSSRTVSREHNDTA</sequence>
<name>M1I8H7_9PHYC</name>
<evidence type="ECO:0000313" key="2">
    <source>
        <dbReference type="EMBL" id="AGE58824.1"/>
    </source>
</evidence>
<reference evidence="2" key="1">
    <citation type="submission" date="2012-10" db="EMBL/GenBank/DDBJ databases">
        <title>Towards defining the chloroviruses: a genomic journey through a genus of large DNA viruses.</title>
        <authorList>
            <person name="Jeanniard A."/>
            <person name="Dunigan D.D."/>
            <person name="Gurnon J.R."/>
            <person name="Agarkova I."/>
            <person name="Kang M."/>
            <person name="Vitek J."/>
            <person name="Duncan G."/>
            <person name="McClung O.W."/>
            <person name="Larsen M."/>
            <person name="Claverie J.-M."/>
            <person name="Van Etten J.L."/>
            <person name="Blanc G."/>
        </authorList>
    </citation>
    <scope>NUCLEOTIDE SEQUENCE</scope>
</reference>
<protein>
    <submittedName>
        <fullName evidence="2">Uncharacterized protein</fullName>
    </submittedName>
</protein>
<keyword evidence="1" id="KW-0175">Coiled coil</keyword>
<dbReference type="KEGG" id="vg:40525695"/>
<feature type="coiled-coil region" evidence="1">
    <location>
        <begin position="11"/>
        <end position="48"/>
    </location>
</feature>
<dbReference type="RefSeq" id="YP_009665469.1">
    <property type="nucleotide sequence ID" value="NC_043235.1"/>
</dbReference>
<dbReference type="EMBL" id="JX997183">
    <property type="protein sequence ID" value="AGE58824.1"/>
    <property type="molecule type" value="Genomic_DNA"/>
</dbReference>
<organism evidence="2">
    <name type="scientific">Paramecium bursaria Chlorella virus NYs1</name>
    <dbReference type="NCBI Taxonomy" id="83442"/>
    <lineage>
        <taxon>Viruses</taxon>
        <taxon>Varidnaviria</taxon>
        <taxon>Bamfordvirae</taxon>
        <taxon>Nucleocytoviricota</taxon>
        <taxon>Megaviricetes</taxon>
        <taxon>Algavirales</taxon>
        <taxon>Phycodnaviridae</taxon>
        <taxon>Chlorovirus</taxon>
        <taxon>Chlorovirus newyorkense</taxon>
    </lineage>
</organism>
<dbReference type="GeneID" id="40525695"/>
<gene>
    <name evidence="2" type="primary">NYs-1_650R</name>
    <name evidence="2" type="ORF">PBCVNYs1_650R</name>
</gene>